<reference evidence="5" key="1">
    <citation type="submission" date="2016-06" db="UniProtKB">
        <authorList>
            <consortium name="WormBaseParasite"/>
        </authorList>
    </citation>
    <scope>IDENTIFICATION</scope>
</reference>
<dbReference type="PANTHER" id="PTHR14879">
    <property type="entry name" value="CASPASE REGULATOR, RING FINGER DOMAIN-CONTAINING"/>
    <property type="match status" value="1"/>
</dbReference>
<dbReference type="STRING" id="6186.A0A183JEU1"/>
<dbReference type="WBParaSite" id="SCUD_0000120401-mRNA-1">
    <property type="protein sequence ID" value="SCUD_0000120401-mRNA-1"/>
    <property type="gene ID" value="SCUD_0000120401"/>
</dbReference>
<keyword evidence="1 3" id="KW-0479">Metal-binding</keyword>
<dbReference type="PROSITE" id="PS50089">
    <property type="entry name" value="ZF_RING_2"/>
    <property type="match status" value="1"/>
</dbReference>
<dbReference type="Gene3D" id="3.30.40.10">
    <property type="entry name" value="Zinc/RING finger domain, C3HC4 (zinc finger)"/>
    <property type="match status" value="1"/>
</dbReference>
<organism evidence="5">
    <name type="scientific">Schistosoma curassoni</name>
    <dbReference type="NCBI Taxonomy" id="6186"/>
    <lineage>
        <taxon>Eukaryota</taxon>
        <taxon>Metazoa</taxon>
        <taxon>Spiralia</taxon>
        <taxon>Lophotrochozoa</taxon>
        <taxon>Platyhelminthes</taxon>
        <taxon>Trematoda</taxon>
        <taxon>Digenea</taxon>
        <taxon>Strigeidida</taxon>
        <taxon>Schistosomatoidea</taxon>
        <taxon>Schistosomatidae</taxon>
        <taxon>Schistosoma</taxon>
    </lineage>
</organism>
<sequence>LFNRERPLYITLQNNNINHNNVHSKPPRNLSPIDHQNFSGLVNPSTRQNMITPNNQLRQGGSRAEVIGRPRGLKTHLCERELDRLKHELQVMREQIRCPICLDRSRNLVFMCGHATCQWCGDQVTACPICRRAVESRIILY</sequence>
<protein>
    <submittedName>
        <fullName evidence="5">RING-type domain-containing protein</fullName>
    </submittedName>
</protein>
<proteinExistence type="predicted"/>
<feature type="domain" description="RING-type" evidence="4">
    <location>
        <begin position="98"/>
        <end position="131"/>
    </location>
</feature>
<dbReference type="InterPro" id="IPR001841">
    <property type="entry name" value="Znf_RING"/>
</dbReference>
<dbReference type="InterPro" id="IPR051728">
    <property type="entry name" value="RING-FYVE_E3_ubiquitin-ligase"/>
</dbReference>
<dbReference type="PANTHER" id="PTHR14879:SF5">
    <property type="entry name" value="RING-TYPE DOMAIN-CONTAINING PROTEIN"/>
    <property type="match status" value="1"/>
</dbReference>
<accession>A0A183JEU1</accession>
<evidence type="ECO:0000256" key="3">
    <source>
        <dbReference type="PROSITE-ProRule" id="PRU00175"/>
    </source>
</evidence>
<dbReference type="SUPFAM" id="SSF57850">
    <property type="entry name" value="RING/U-box"/>
    <property type="match status" value="1"/>
</dbReference>
<dbReference type="SMART" id="SM00184">
    <property type="entry name" value="RING"/>
    <property type="match status" value="1"/>
</dbReference>
<evidence type="ECO:0000256" key="2">
    <source>
        <dbReference type="ARBA" id="ARBA00022833"/>
    </source>
</evidence>
<keyword evidence="2" id="KW-0862">Zinc</keyword>
<keyword evidence="1 3" id="KW-0863">Zinc-finger</keyword>
<dbReference type="InterPro" id="IPR013083">
    <property type="entry name" value="Znf_RING/FYVE/PHD"/>
</dbReference>
<evidence type="ECO:0000259" key="4">
    <source>
        <dbReference type="PROSITE" id="PS50089"/>
    </source>
</evidence>
<dbReference type="Pfam" id="PF13920">
    <property type="entry name" value="zf-C3HC4_3"/>
    <property type="match status" value="1"/>
</dbReference>
<dbReference type="GO" id="GO:0008270">
    <property type="term" value="F:zinc ion binding"/>
    <property type="evidence" value="ECO:0007669"/>
    <property type="project" value="UniProtKB-KW"/>
</dbReference>
<name>A0A183JEU1_9TREM</name>
<evidence type="ECO:0000256" key="1">
    <source>
        <dbReference type="ARBA" id="ARBA00022771"/>
    </source>
</evidence>
<dbReference type="AlphaFoldDB" id="A0A183JEU1"/>
<evidence type="ECO:0000313" key="5">
    <source>
        <dbReference type="WBParaSite" id="SCUD_0000120401-mRNA-1"/>
    </source>
</evidence>